<keyword evidence="2" id="KW-0812">Transmembrane</keyword>
<keyword evidence="4" id="KW-1185">Reference proteome</keyword>
<dbReference type="OrthoDB" id="511716at2759"/>
<proteinExistence type="predicted"/>
<accession>A0A2P6VQG0</accession>
<protein>
    <submittedName>
        <fullName evidence="3">Uncharacterized protein</fullName>
    </submittedName>
</protein>
<comment type="caution">
    <text evidence="3">The sequence shown here is derived from an EMBL/GenBank/DDBJ whole genome shotgun (WGS) entry which is preliminary data.</text>
</comment>
<dbReference type="Gene3D" id="1.25.40.10">
    <property type="entry name" value="Tetratricopeptide repeat domain"/>
    <property type="match status" value="1"/>
</dbReference>
<gene>
    <name evidence="3" type="ORF">C2E20_0298</name>
</gene>
<sequence length="238" mass="24833">MASTSVRGGAPVRPFGVAGRRPLVVRRRQVTPYRASAEAEQLLADGKAKYDGGDRMGGLRLFEQALQRTPTQEQRVAALFNAAAVHASFGDLELAQIPLKEAIFGGLDFPSAMQQADPRYVKLKASAQVLIQMRKFNEAVLRAKAAGPASPPASTSRSAGRAASGSGGSSARSGGLGGLRGLGLNDDMSEVLSTDAEGIDASIAGIAKRVVVLLLGLSGLGTVLFYLGLKYAFPDSIY</sequence>
<dbReference type="Proteomes" id="UP000239649">
    <property type="component" value="Unassembled WGS sequence"/>
</dbReference>
<reference evidence="3 4" key="1">
    <citation type="journal article" date="2018" name="Plant J.">
        <title>Genome sequences of Chlorella sorokiniana UTEX 1602 and Micractinium conductrix SAG 241.80: implications to maltose excretion by a green alga.</title>
        <authorList>
            <person name="Arriola M.B."/>
            <person name="Velmurugan N."/>
            <person name="Zhang Y."/>
            <person name="Plunkett M.H."/>
            <person name="Hondzo H."/>
            <person name="Barney B.M."/>
        </authorList>
    </citation>
    <scope>NUCLEOTIDE SEQUENCE [LARGE SCALE GENOMIC DNA]</scope>
    <source>
        <strain evidence="3 4">SAG 241.80</strain>
    </source>
</reference>
<name>A0A2P6VQG0_9CHLO</name>
<evidence type="ECO:0000313" key="3">
    <source>
        <dbReference type="EMBL" id="PSC76305.1"/>
    </source>
</evidence>
<evidence type="ECO:0000256" key="1">
    <source>
        <dbReference type="SAM" id="MobiDB-lite"/>
    </source>
</evidence>
<dbReference type="InterPro" id="IPR011990">
    <property type="entry name" value="TPR-like_helical_dom_sf"/>
</dbReference>
<feature type="compositionally biased region" description="Low complexity" evidence="1">
    <location>
        <begin position="146"/>
        <end position="173"/>
    </location>
</feature>
<dbReference type="EMBL" id="LHPF02000001">
    <property type="protein sequence ID" value="PSC76305.1"/>
    <property type="molecule type" value="Genomic_DNA"/>
</dbReference>
<feature type="transmembrane region" description="Helical" evidence="2">
    <location>
        <begin position="210"/>
        <end position="229"/>
    </location>
</feature>
<keyword evidence="2" id="KW-1133">Transmembrane helix</keyword>
<evidence type="ECO:0000256" key="2">
    <source>
        <dbReference type="SAM" id="Phobius"/>
    </source>
</evidence>
<feature type="region of interest" description="Disordered" evidence="1">
    <location>
        <begin position="146"/>
        <end position="174"/>
    </location>
</feature>
<organism evidence="3 4">
    <name type="scientific">Micractinium conductrix</name>
    <dbReference type="NCBI Taxonomy" id="554055"/>
    <lineage>
        <taxon>Eukaryota</taxon>
        <taxon>Viridiplantae</taxon>
        <taxon>Chlorophyta</taxon>
        <taxon>core chlorophytes</taxon>
        <taxon>Trebouxiophyceae</taxon>
        <taxon>Chlorellales</taxon>
        <taxon>Chlorellaceae</taxon>
        <taxon>Chlorella clade</taxon>
        <taxon>Micractinium</taxon>
    </lineage>
</organism>
<dbReference type="AlphaFoldDB" id="A0A2P6VQG0"/>
<evidence type="ECO:0000313" key="4">
    <source>
        <dbReference type="Proteomes" id="UP000239649"/>
    </source>
</evidence>
<keyword evidence="2" id="KW-0472">Membrane</keyword>